<dbReference type="EMBL" id="CABFOC020000002">
    <property type="protein sequence ID" value="CAH0039527.1"/>
    <property type="molecule type" value="Genomic_DNA"/>
</dbReference>
<keyword evidence="3" id="KW-1185">Reference proteome</keyword>
<feature type="compositionally biased region" description="Basic and acidic residues" evidence="1">
    <location>
        <begin position="415"/>
        <end position="435"/>
    </location>
</feature>
<dbReference type="AlphaFoldDB" id="A0A9N9YXH7"/>
<proteinExistence type="predicted"/>
<name>A0A9N9YXH7_9HYPO</name>
<dbReference type="Proteomes" id="UP000775872">
    <property type="component" value="Unassembled WGS sequence"/>
</dbReference>
<evidence type="ECO:0000313" key="2">
    <source>
        <dbReference type="EMBL" id="CAH0039527.1"/>
    </source>
</evidence>
<reference evidence="3" key="1">
    <citation type="submission" date="2019-06" db="EMBL/GenBank/DDBJ databases">
        <authorList>
            <person name="Broberg M."/>
        </authorList>
    </citation>
    <scope>NUCLEOTIDE SEQUENCE [LARGE SCALE GENOMIC DNA]</scope>
</reference>
<evidence type="ECO:0000256" key="1">
    <source>
        <dbReference type="SAM" id="MobiDB-lite"/>
    </source>
</evidence>
<evidence type="ECO:0000313" key="3">
    <source>
        <dbReference type="Proteomes" id="UP000775872"/>
    </source>
</evidence>
<feature type="compositionally biased region" description="Gly residues" evidence="1">
    <location>
        <begin position="470"/>
        <end position="479"/>
    </location>
</feature>
<reference evidence="2 3" key="2">
    <citation type="submission" date="2021-10" db="EMBL/GenBank/DDBJ databases">
        <authorList>
            <person name="Piombo E."/>
        </authorList>
    </citation>
    <scope>NUCLEOTIDE SEQUENCE [LARGE SCALE GENOMIC DNA]</scope>
</reference>
<gene>
    <name evidence="2" type="ORF">CSOL1703_00003682</name>
</gene>
<feature type="region of interest" description="Disordered" evidence="1">
    <location>
        <begin position="407"/>
        <end position="479"/>
    </location>
</feature>
<protein>
    <submittedName>
        <fullName evidence="2">Uncharacterized protein</fullName>
    </submittedName>
</protein>
<comment type="caution">
    <text evidence="2">The sequence shown here is derived from an EMBL/GenBank/DDBJ whole genome shotgun (WGS) entry which is preliminary data.</text>
</comment>
<sequence>MTSPPDHLQMVSLRGEEYVFELKGTMPDGLIEVYRQLYMDSFLMFVLPVDSETIGSYRSKSVWSILNFCIEERHHRTPSSLLSMRFDRTVWDWMFAVYLPQGQAAPAFPWPMPPRDPAEPPSPILQAWRRKIGLSCEDETPKDSSSTDSMLSNALRLSTQEKVQEFLEEEQLTQWYTTRATLPKKPANRASNRQRPLTDNTLQSLDTTALHLDMSIGVTDQGRHLDMSIGATDQGRRLDMSVGATDQGRRLDMSIDVIDQGRRAHKGINVEEQHHLDAVRNLPFQGQRHESEALLLIRRQVPHSSEVSRSRPVDRIGIYSQTTSDGTSNLYAINNSFGGGAQSNIYLRDVATIGRALQKESKSGKVSVRMMPVHDRQSKHDPKKLPWDSEAFAKHDRNSYEIIDDDTIIKPDPSMGRDELDRRFDLEPLEPRQEGQDMNMTGSTPGGLTSITEAQGNTTGPGTIESSILGGLGGSAATS</sequence>
<feature type="compositionally biased region" description="Polar residues" evidence="1">
    <location>
        <begin position="436"/>
        <end position="461"/>
    </location>
</feature>
<accession>A0A9N9YXH7</accession>
<dbReference type="OrthoDB" id="10400165at2759"/>
<organism evidence="2 3">
    <name type="scientific">Clonostachys solani</name>
    <dbReference type="NCBI Taxonomy" id="160281"/>
    <lineage>
        <taxon>Eukaryota</taxon>
        <taxon>Fungi</taxon>
        <taxon>Dikarya</taxon>
        <taxon>Ascomycota</taxon>
        <taxon>Pezizomycotina</taxon>
        <taxon>Sordariomycetes</taxon>
        <taxon>Hypocreomycetidae</taxon>
        <taxon>Hypocreales</taxon>
        <taxon>Bionectriaceae</taxon>
        <taxon>Clonostachys</taxon>
    </lineage>
</organism>